<protein>
    <recommendedName>
        <fullName evidence="4">Transposase</fullName>
    </recommendedName>
</protein>
<keyword evidence="3" id="KW-1185">Reference proteome</keyword>
<gene>
    <name evidence="2" type="ORF">RM590_10715</name>
</gene>
<evidence type="ECO:0000256" key="1">
    <source>
        <dbReference type="SAM" id="MobiDB-lite"/>
    </source>
</evidence>
<evidence type="ECO:0000313" key="3">
    <source>
        <dbReference type="Proteomes" id="UP001183246"/>
    </source>
</evidence>
<feature type="compositionally biased region" description="Basic residues" evidence="1">
    <location>
        <begin position="18"/>
        <end position="28"/>
    </location>
</feature>
<comment type="caution">
    <text evidence="2">The sequence shown here is derived from an EMBL/GenBank/DDBJ whole genome shotgun (WGS) entry which is preliminary data.</text>
</comment>
<sequence length="89" mass="10247">MRAHLGIVDACRITGRSRATHHRRLRPRPPRERTPRPAPVTALSAAERQAVLELMNTGEYAELPPAQIYARELDEGRYHCSERTMYRNP</sequence>
<organism evidence="2 3">
    <name type="scientific">Streptomyces litchfieldiae</name>
    <dbReference type="NCBI Taxonomy" id="3075543"/>
    <lineage>
        <taxon>Bacteria</taxon>
        <taxon>Bacillati</taxon>
        <taxon>Actinomycetota</taxon>
        <taxon>Actinomycetes</taxon>
        <taxon>Kitasatosporales</taxon>
        <taxon>Streptomycetaceae</taxon>
        <taxon>Streptomyces</taxon>
    </lineage>
</organism>
<dbReference type="RefSeq" id="WP_311704229.1">
    <property type="nucleotide sequence ID" value="NZ_JAVREL010000005.1"/>
</dbReference>
<proteinExistence type="predicted"/>
<feature type="region of interest" description="Disordered" evidence="1">
    <location>
        <begin position="14"/>
        <end position="41"/>
    </location>
</feature>
<dbReference type="EMBL" id="JAVREL010000005">
    <property type="protein sequence ID" value="MDT0343086.1"/>
    <property type="molecule type" value="Genomic_DNA"/>
</dbReference>
<evidence type="ECO:0000313" key="2">
    <source>
        <dbReference type="EMBL" id="MDT0343086.1"/>
    </source>
</evidence>
<reference evidence="3" key="1">
    <citation type="submission" date="2023-07" db="EMBL/GenBank/DDBJ databases">
        <title>30 novel species of actinomycetes from the DSMZ collection.</title>
        <authorList>
            <person name="Nouioui I."/>
        </authorList>
    </citation>
    <scope>NUCLEOTIDE SEQUENCE [LARGE SCALE GENOMIC DNA]</scope>
    <source>
        <strain evidence="3">DSM 44938</strain>
    </source>
</reference>
<dbReference type="Proteomes" id="UP001183246">
    <property type="component" value="Unassembled WGS sequence"/>
</dbReference>
<evidence type="ECO:0008006" key="4">
    <source>
        <dbReference type="Google" id="ProtNLM"/>
    </source>
</evidence>
<name>A0ABU2MN97_9ACTN</name>
<accession>A0ABU2MN97</accession>